<evidence type="ECO:0000313" key="5">
    <source>
        <dbReference type="Proteomes" id="UP000198647"/>
    </source>
</evidence>
<dbReference type="EMBL" id="FNOS01000001">
    <property type="protein sequence ID" value="SDX45035.1"/>
    <property type="molecule type" value="Genomic_DNA"/>
</dbReference>
<comment type="caution">
    <text evidence="4">The sequence shown here is derived from an EMBL/GenBank/DDBJ whole genome shotgun (WGS) entry which is preliminary data.</text>
</comment>
<dbReference type="PIRSF" id="PIRSF007487">
    <property type="entry name" value="Competence-induced_CoiA_bac"/>
    <property type="match status" value="1"/>
</dbReference>
<evidence type="ECO:0000313" key="4">
    <source>
        <dbReference type="EMBL" id="SDX45035.1"/>
    </source>
</evidence>
<sequence>MFSALDTQGTLFSLYRRTTREVAHLKHIKAFYCPECKERVRLRLSDKYAPHFAHLPGNACDRKGETLQHHSGKVLLYEWLRNQNLNPVLEYYIPAINQRPDVYVEWKNRKFAVEFQCSVIPAEKIEQRTVTYREAGIIPIWILADEKVTGDSRRISSSAFLRSFLYVFNLQPVFYTFSPPTKTFSIIYVRQALSSAKWLIRKQSRSLEYLSFTDLFRIRTADKSLRHWLQTVYYYRTTPAPRNFGKENEFRQFLYSKNLSPSLLPSVCFLPVSCQPLYYDISVRWQTKIILAMSSLKQGEKVTCPPVSVSDAIGSRKFNLAEAYMEELADFGYVQKIKEGWYKGKGVPFPKNVEQAVRQDRELMIQLRRRDEWS</sequence>
<evidence type="ECO:0000259" key="1">
    <source>
        <dbReference type="Pfam" id="PF06054"/>
    </source>
</evidence>
<feature type="domain" description="Competence protein CoiA-like N-terminal" evidence="2">
    <location>
        <begin position="16"/>
        <end position="61"/>
    </location>
</feature>
<dbReference type="Proteomes" id="UP000198647">
    <property type="component" value="Unassembled WGS sequence"/>
</dbReference>
<keyword evidence="5" id="KW-1185">Reference proteome</keyword>
<protein>
    <submittedName>
        <fullName evidence="4">Competence protein CoiA-like family, contains a predicted nuclease domain</fullName>
    </submittedName>
</protein>
<name>A0A1H3BTE1_9BACI</name>
<feature type="domain" description="Competence protein CoiA nuclease-like" evidence="1">
    <location>
        <begin position="65"/>
        <end position="217"/>
    </location>
</feature>
<dbReference type="InterPro" id="IPR010330">
    <property type="entry name" value="CoiA_nuc"/>
</dbReference>
<organism evidence="4 5">
    <name type="scientific">Salimicrobium album</name>
    <dbReference type="NCBI Taxonomy" id="50717"/>
    <lineage>
        <taxon>Bacteria</taxon>
        <taxon>Bacillati</taxon>
        <taxon>Bacillota</taxon>
        <taxon>Bacilli</taxon>
        <taxon>Bacillales</taxon>
        <taxon>Bacillaceae</taxon>
        <taxon>Salimicrobium</taxon>
    </lineage>
</organism>
<dbReference type="Pfam" id="PF25164">
    <property type="entry name" value="CoiA_N"/>
    <property type="match status" value="1"/>
</dbReference>
<proteinExistence type="predicted"/>
<dbReference type="InterPro" id="IPR057252">
    <property type="entry name" value="CoiA_C"/>
</dbReference>
<dbReference type="InterPro" id="IPR057253">
    <property type="entry name" value="CoiA-like_N"/>
</dbReference>
<evidence type="ECO:0000259" key="2">
    <source>
        <dbReference type="Pfam" id="PF25164"/>
    </source>
</evidence>
<reference evidence="4 5" key="1">
    <citation type="submission" date="2016-10" db="EMBL/GenBank/DDBJ databases">
        <authorList>
            <person name="Varghese N."/>
            <person name="Submissions S."/>
        </authorList>
    </citation>
    <scope>NUCLEOTIDE SEQUENCE [LARGE SCALE GENOMIC DNA]</scope>
    <source>
        <strain evidence="4 5">DSM 20748</strain>
    </source>
</reference>
<dbReference type="Pfam" id="PF06054">
    <property type="entry name" value="CoiA_nuc"/>
    <property type="match status" value="1"/>
</dbReference>
<dbReference type="Pfam" id="PF25166">
    <property type="entry name" value="CoiA_C"/>
    <property type="match status" value="1"/>
</dbReference>
<evidence type="ECO:0000259" key="3">
    <source>
        <dbReference type="Pfam" id="PF25166"/>
    </source>
</evidence>
<dbReference type="RefSeq" id="WP_093105417.1">
    <property type="nucleotide sequence ID" value="NZ_FNOS01000001.1"/>
</dbReference>
<accession>A0A1H3BTE1</accession>
<dbReference type="InterPro" id="IPR021176">
    <property type="entry name" value="Competence-induced_CoiA"/>
</dbReference>
<gene>
    <name evidence="4" type="ORF">SAMN04488081_0557</name>
</gene>
<feature type="domain" description="Competence protein CoiA C-terminal" evidence="3">
    <location>
        <begin position="227"/>
        <end position="295"/>
    </location>
</feature>